<dbReference type="Gene3D" id="2.30.29.30">
    <property type="entry name" value="Pleckstrin-homology domain (PH domain)/Phosphotyrosine-binding domain (PTB)"/>
    <property type="match status" value="1"/>
</dbReference>
<sequence length="672" mass="74972">MSMPTSRSLRTRPATLYAREGLSPNLPQTPAWRKASRESEKEDKVRNRLSTRYASGAVAPGLSYMSGLNTLAPIAASEEGKDQAVPPLPPAIDTQVVGSSQTATAATTPAGTSGVALAADVFSDDNFDARTFASEQMQQLNEPGLRNLRTSLGTLQSMTQKQLKEQVFKNYAEFITISREIATFENDMLEFKEILGEWKQLPQQLQMEDPLSETALDGSADSGIAGGVPRRSRNSMIDLEQIYKAQLTSLWENIEGSQKFVPLVHGRHLVAETSQFVEINAATYKPKQAVALFLLDDLLLIAVQRKRHYGNRIHLVAECCFNLSEIVVVDLKDTKDVRNAIKIKHGRESFVYRSERAQDKRALLRAFRGVGEELAAKLKKQRKARSQSKHMGSDNVMYGSESMDPASQDLGLSDQVPAAPTSTNDVQWLGPWLNGVIDELAVHIALREWEEAVTLVEEGKKRLASRPISEGPLYLLVESFNSCASELVQAISAELVSPYQRKSMVVRDAALLVRLDKGREARDLLLEARTDLLQRRMRQIKYEGDVSLYISELAMLYFTLIKNTGDWYMAAFKDYRMASGFVQWASDQVKAYAETFRRQVYGVDQDPRVVDEALDITRRCAQLLNEVGLGLGFLLDDLLKPGVEGIPLGTWQDPALSARDPRQYQWHSTVPA</sequence>
<evidence type="ECO:0000259" key="8">
    <source>
        <dbReference type="Pfam" id="PF16528"/>
    </source>
</evidence>
<accession>A0AAJ5Z167</accession>
<dbReference type="GO" id="GO:0015031">
    <property type="term" value="P:protein transport"/>
    <property type="evidence" value="ECO:0007669"/>
    <property type="project" value="UniProtKB-KW"/>
</dbReference>
<dbReference type="GO" id="GO:0006887">
    <property type="term" value="P:exocytosis"/>
    <property type="evidence" value="ECO:0007669"/>
    <property type="project" value="UniProtKB-KW"/>
</dbReference>
<dbReference type="PANTHER" id="PTHR21426:SF12">
    <property type="entry name" value="EXOCYST COMPLEX COMPONENT 8"/>
    <property type="match status" value="1"/>
</dbReference>
<dbReference type="PANTHER" id="PTHR21426">
    <property type="entry name" value="EXOCYST COMPLEX COMPONENT 8"/>
    <property type="match status" value="1"/>
</dbReference>
<evidence type="ECO:0000313" key="10">
    <source>
        <dbReference type="Proteomes" id="UP001217582"/>
    </source>
</evidence>
<dbReference type="Gene3D" id="1.20.58.1210">
    <property type="entry name" value="Exo84p, N-terminal helical domain"/>
    <property type="match status" value="1"/>
</dbReference>
<evidence type="ECO:0000256" key="5">
    <source>
        <dbReference type="ARBA" id="ARBA00022483"/>
    </source>
</evidence>
<evidence type="ECO:0000313" key="9">
    <source>
        <dbReference type="EMBL" id="WFD16621.1"/>
    </source>
</evidence>
<keyword evidence="4" id="KW-0813">Transport</keyword>
<dbReference type="Gene3D" id="1.20.58.1220">
    <property type="entry name" value="Exo84p, C-terminal helical domain"/>
    <property type="match status" value="1"/>
</dbReference>
<dbReference type="Proteomes" id="UP001217582">
    <property type="component" value="Chromosome 5"/>
</dbReference>
<dbReference type="InterPro" id="IPR016159">
    <property type="entry name" value="Cullin_repeat-like_dom_sf"/>
</dbReference>
<reference evidence="9 10" key="1">
    <citation type="submission" date="2023-03" db="EMBL/GenBank/DDBJ databases">
        <title>Mating type loci evolution in Malassezia.</title>
        <authorList>
            <person name="Coelho M.A."/>
        </authorList>
    </citation>
    <scope>NUCLEOTIDE SEQUENCE [LARGE SCALE GENOMIC DNA]</scope>
    <source>
        <strain evidence="9 10">CBS 13387</strain>
    </source>
</reference>
<protein>
    <recommendedName>
        <fullName evidence="3">Exocyst complex component EXO84</fullName>
    </recommendedName>
</protein>
<dbReference type="SUPFAM" id="SSF50729">
    <property type="entry name" value="PH domain-like"/>
    <property type="match status" value="1"/>
</dbReference>
<evidence type="ECO:0000256" key="7">
    <source>
        <dbReference type="SAM" id="MobiDB-lite"/>
    </source>
</evidence>
<dbReference type="SUPFAM" id="SSF74788">
    <property type="entry name" value="Cullin repeat-like"/>
    <property type="match status" value="1"/>
</dbReference>
<dbReference type="InterPro" id="IPR042560">
    <property type="entry name" value="Exo84_C_2"/>
</dbReference>
<evidence type="ECO:0000256" key="6">
    <source>
        <dbReference type="ARBA" id="ARBA00022927"/>
    </source>
</evidence>
<feature type="domain" description="Exocyst component Exo84 C-terminal" evidence="8">
    <location>
        <begin position="432"/>
        <end position="630"/>
    </location>
</feature>
<feature type="compositionally biased region" description="Basic and acidic residues" evidence="7">
    <location>
        <begin position="35"/>
        <end position="46"/>
    </location>
</feature>
<dbReference type="InterPro" id="IPR042561">
    <property type="entry name" value="Exo84_C_1"/>
</dbReference>
<keyword evidence="6" id="KW-0653">Protein transport</keyword>
<feature type="region of interest" description="Disordered" evidence="7">
    <location>
        <begin position="1"/>
        <end position="47"/>
    </location>
</feature>
<dbReference type="GO" id="GO:0000145">
    <property type="term" value="C:exocyst"/>
    <property type="evidence" value="ECO:0007669"/>
    <property type="project" value="InterPro"/>
</dbReference>
<evidence type="ECO:0000256" key="1">
    <source>
        <dbReference type="ARBA" id="ARBA00004398"/>
    </source>
</evidence>
<dbReference type="InterPro" id="IPR033961">
    <property type="entry name" value="Exo84"/>
</dbReference>
<name>A0AAJ5Z167_9BASI</name>
<dbReference type="InterPro" id="IPR011993">
    <property type="entry name" value="PH-like_dom_sf"/>
</dbReference>
<keyword evidence="5" id="KW-0268">Exocytosis</keyword>
<evidence type="ECO:0000256" key="3">
    <source>
        <dbReference type="ARBA" id="ARBA00021269"/>
    </source>
</evidence>
<dbReference type="Pfam" id="PF16528">
    <property type="entry name" value="Exo84_C"/>
    <property type="match status" value="1"/>
</dbReference>
<dbReference type="GO" id="GO:0006893">
    <property type="term" value="P:Golgi to plasma membrane transport"/>
    <property type="evidence" value="ECO:0007669"/>
    <property type="project" value="TreeGrafter"/>
</dbReference>
<feature type="region of interest" description="Disordered" evidence="7">
    <location>
        <begin position="381"/>
        <end position="400"/>
    </location>
</feature>
<dbReference type="EMBL" id="CP119920">
    <property type="protein sequence ID" value="WFD16621.1"/>
    <property type="molecule type" value="Genomic_DNA"/>
</dbReference>
<dbReference type="GO" id="GO:0030133">
    <property type="term" value="C:transport vesicle"/>
    <property type="evidence" value="ECO:0007669"/>
    <property type="project" value="UniProtKB-SubCell"/>
</dbReference>
<keyword evidence="10" id="KW-1185">Reference proteome</keyword>
<comment type="subcellular location">
    <subcellularLocation>
        <location evidence="1">Cytoplasmic vesicle</location>
        <location evidence="1">Secretory vesicle</location>
    </subcellularLocation>
</comment>
<dbReference type="Pfam" id="PF25345">
    <property type="entry name" value="PH_EXO84"/>
    <property type="match status" value="1"/>
</dbReference>
<comment type="similarity">
    <text evidence="2">Belongs to the EXO84 family.</text>
</comment>
<evidence type="ECO:0000256" key="2">
    <source>
        <dbReference type="ARBA" id="ARBA00007210"/>
    </source>
</evidence>
<evidence type="ECO:0000256" key="4">
    <source>
        <dbReference type="ARBA" id="ARBA00022448"/>
    </source>
</evidence>
<dbReference type="AlphaFoldDB" id="A0AAJ5Z167"/>
<organism evidence="9 10">
    <name type="scientific">Malassezia arunalokei</name>
    <dbReference type="NCBI Taxonomy" id="1514897"/>
    <lineage>
        <taxon>Eukaryota</taxon>
        <taxon>Fungi</taxon>
        <taxon>Dikarya</taxon>
        <taxon>Basidiomycota</taxon>
        <taxon>Ustilaginomycotina</taxon>
        <taxon>Malasseziomycetes</taxon>
        <taxon>Malasseziales</taxon>
        <taxon>Malasseziaceae</taxon>
        <taxon>Malassezia</taxon>
    </lineage>
</organism>
<proteinExistence type="inferred from homology"/>
<dbReference type="InterPro" id="IPR032403">
    <property type="entry name" value="Exo84_C"/>
</dbReference>
<gene>
    <name evidence="9" type="primary">EXO84</name>
    <name evidence="9" type="ORF">MARU1_002663</name>
</gene>
<dbReference type="Pfam" id="PF08700">
    <property type="entry name" value="VPS51_Exo84_N"/>
    <property type="match status" value="1"/>
</dbReference>